<proteinExistence type="predicted"/>
<evidence type="ECO:0000259" key="2">
    <source>
        <dbReference type="Pfam" id="PF22636"/>
    </source>
</evidence>
<dbReference type="KEGG" id="bacg:D2962_13705"/>
<protein>
    <recommendedName>
        <fullName evidence="2">Fluoroacetyl-CoA-specific thioesterase-like domain-containing protein</fullName>
    </recommendedName>
</protein>
<dbReference type="PIRSF" id="PIRSF014972">
    <property type="entry name" value="FlK"/>
    <property type="match status" value="1"/>
</dbReference>
<dbReference type="PANTHER" id="PTHR36934">
    <property type="entry name" value="BLR0278 PROTEIN"/>
    <property type="match status" value="1"/>
</dbReference>
<dbReference type="CDD" id="cd03440">
    <property type="entry name" value="hot_dog"/>
    <property type="match status" value="1"/>
</dbReference>
<reference evidence="3 4" key="1">
    <citation type="submission" date="2018-10" db="EMBL/GenBank/DDBJ databases">
        <authorList>
            <person name="Zhang X."/>
        </authorList>
    </citation>
    <scope>NUCLEOTIDE SEQUENCE [LARGE SCALE GENOMIC DNA]</scope>
    <source>
        <strain evidence="3 4">SK-G1</strain>
    </source>
</reference>
<feature type="domain" description="Fluoroacetyl-CoA-specific thioesterase-like" evidence="2">
    <location>
        <begin position="19"/>
        <end position="121"/>
    </location>
</feature>
<organism evidence="3 4">
    <name type="scientific">Biomaibacter acetigenes</name>
    <dbReference type="NCBI Taxonomy" id="2316383"/>
    <lineage>
        <taxon>Bacteria</taxon>
        <taxon>Bacillati</taxon>
        <taxon>Bacillota</taxon>
        <taxon>Clostridia</taxon>
        <taxon>Thermosediminibacterales</taxon>
        <taxon>Tepidanaerobacteraceae</taxon>
        <taxon>Biomaibacter</taxon>
    </lineage>
</organism>
<dbReference type="Proteomes" id="UP000280960">
    <property type="component" value="Chromosome"/>
</dbReference>
<dbReference type="AlphaFoldDB" id="A0A3G2R7U4"/>
<accession>A0A3G2R7U4</accession>
<evidence type="ECO:0000256" key="1">
    <source>
        <dbReference type="PIRSR" id="PIRSR014972-2"/>
    </source>
</evidence>
<dbReference type="InterPro" id="IPR025540">
    <property type="entry name" value="FlK"/>
</dbReference>
<evidence type="ECO:0000313" key="4">
    <source>
        <dbReference type="Proteomes" id="UP000280960"/>
    </source>
</evidence>
<dbReference type="Pfam" id="PF22636">
    <property type="entry name" value="FlK"/>
    <property type="match status" value="1"/>
</dbReference>
<keyword evidence="4" id="KW-1185">Reference proteome</keyword>
<dbReference type="SUPFAM" id="SSF54637">
    <property type="entry name" value="Thioesterase/thiol ester dehydrase-isomerase"/>
    <property type="match status" value="1"/>
</dbReference>
<dbReference type="InterPro" id="IPR029069">
    <property type="entry name" value="HotDog_dom_sf"/>
</dbReference>
<dbReference type="InterPro" id="IPR054485">
    <property type="entry name" value="FlK-like_dom"/>
</dbReference>
<dbReference type="EMBL" id="CP033169">
    <property type="protein sequence ID" value="AYO31511.1"/>
    <property type="molecule type" value="Genomic_DNA"/>
</dbReference>
<feature type="binding site" evidence="1">
    <location>
        <position position="65"/>
    </location>
    <ligand>
        <name>CoA</name>
        <dbReference type="ChEBI" id="CHEBI:57287"/>
    </ligand>
</feature>
<evidence type="ECO:0000313" key="3">
    <source>
        <dbReference type="EMBL" id="AYO31511.1"/>
    </source>
</evidence>
<feature type="binding site" evidence="1">
    <location>
        <position position="116"/>
    </location>
    <ligand>
        <name>substrate</name>
    </ligand>
</feature>
<feature type="binding site" evidence="1">
    <location>
        <position position="65"/>
    </location>
    <ligand>
        <name>substrate</name>
    </ligand>
</feature>
<name>A0A3G2R7U4_9FIRM</name>
<dbReference type="PANTHER" id="PTHR36934:SF1">
    <property type="entry name" value="THIOESTERASE DOMAIN-CONTAINING PROTEIN"/>
    <property type="match status" value="1"/>
</dbReference>
<sequence>MDFPRVKIGLTGVVQKTIEKEDTALAIGSGALKTLLATPALVAMMIEASVKAVDPLLLEGFITVGKAIDITHEKPTCQGMTVTVKSVLKAIDGNKLTFELTAYDEVGIIGKGYHERHIVSQKGILQKAEERRKLLESGMAKAL</sequence>
<dbReference type="RefSeq" id="WP_122015304.1">
    <property type="nucleotide sequence ID" value="NZ_CP033169.1"/>
</dbReference>
<dbReference type="Gene3D" id="3.10.129.10">
    <property type="entry name" value="Hotdog Thioesterase"/>
    <property type="match status" value="1"/>
</dbReference>
<gene>
    <name evidence="3" type="ORF">D2962_13705</name>
</gene>